<dbReference type="PROSITE" id="PS50887">
    <property type="entry name" value="GGDEF"/>
    <property type="match status" value="1"/>
</dbReference>
<feature type="transmembrane region" description="Helical" evidence="1">
    <location>
        <begin position="202"/>
        <end position="221"/>
    </location>
</feature>
<dbReference type="Gene3D" id="2.60.40.2380">
    <property type="match status" value="1"/>
</dbReference>
<dbReference type="Pfam" id="PF00990">
    <property type="entry name" value="GGDEF"/>
    <property type="match status" value="1"/>
</dbReference>
<feature type="transmembrane region" description="Helical" evidence="1">
    <location>
        <begin position="293"/>
        <end position="311"/>
    </location>
</feature>
<evidence type="ECO:0000313" key="4">
    <source>
        <dbReference type="Proteomes" id="UP000589716"/>
    </source>
</evidence>
<evidence type="ECO:0000256" key="1">
    <source>
        <dbReference type="SAM" id="Phobius"/>
    </source>
</evidence>
<reference evidence="3 4" key="1">
    <citation type="submission" date="2020-07" db="EMBL/GenBank/DDBJ databases">
        <authorList>
            <person name="Maaloum M."/>
        </authorList>
    </citation>
    <scope>NUCLEOTIDE SEQUENCE [LARGE SCALE GENOMIC DNA]</scope>
    <source>
        <strain evidence="3 4">GCS-AN-3</strain>
    </source>
</reference>
<keyword evidence="4" id="KW-1185">Reference proteome</keyword>
<dbReference type="Pfam" id="PF07696">
    <property type="entry name" value="7TMR-DISMED2"/>
    <property type="match status" value="1"/>
</dbReference>
<feature type="transmembrane region" description="Helical" evidence="1">
    <location>
        <begin position="260"/>
        <end position="281"/>
    </location>
</feature>
<dbReference type="GO" id="GO:0071111">
    <property type="term" value="F:cyclic-guanylate-specific phosphodiesterase activity"/>
    <property type="evidence" value="ECO:0007669"/>
    <property type="project" value="InterPro"/>
</dbReference>
<feature type="transmembrane region" description="Helical" evidence="1">
    <location>
        <begin position="348"/>
        <end position="367"/>
    </location>
</feature>
<evidence type="ECO:0000313" key="3">
    <source>
        <dbReference type="EMBL" id="NZA02397.1"/>
    </source>
</evidence>
<dbReference type="InterPro" id="IPR000160">
    <property type="entry name" value="GGDEF_dom"/>
</dbReference>
<dbReference type="InterPro" id="IPR050706">
    <property type="entry name" value="Cyclic-di-GMP_PDE-like"/>
</dbReference>
<proteinExistence type="predicted"/>
<dbReference type="AlphaFoldDB" id="A0A853IX31"/>
<name>A0A853IX31_9BURK</name>
<dbReference type="RefSeq" id="WP_180550733.1">
    <property type="nucleotide sequence ID" value="NZ_JACCKX010000001.1"/>
</dbReference>
<sequence>MPRPALIHSLRTWPGLAWAIPLLLLLLCWPAAQAQPLLTLDPHPEQARRLGPDGQYWIDHTGRATPDEVMRLPDTAWQATRSDHIFPLHTLADMVWIRFRTAPIGSTHWHWYLEIPYANLDRATLFIQADDGRWTQQDAGDALSVAEWPLPHRQPLLQLRPKADAPVVHLLRIGHANPTSVPVLVTEERQLLRRERNVSVGLGVYFGIAALAVLVALSSAWRGRDLAFVLYALFTLLTALSAASLSGFAGLVLWPRHAAWNHHAATVLPLLTLGAALAFVVAATDLHLRSRRLFLWASAAVAAAVLLALAMPWLPATWTDETVGVYAIVALLLGIGVPAWAIGHGDRYAPAVLAGMVCLAAPASPYILRMFQLAPVGLLMRFVLLGGAALQLGILMTTLLVRGRDRSLTAQRLRGLDRVDPATGLSTPAVVMERLRRMTARAQRQEHQIAVLLIDLVNLGELRQLYGRRVDQEIPLRLANRLLHVMREIDTVGRLSNRRFIMLIEGPVTQEAIEDQAQRVLAHCLRPISGRPEGWRPRLRMALGVMPRDGRQPDLMLDKLALMLDTVAPGDNRLLFRCQ</sequence>
<dbReference type="InterPro" id="IPR029787">
    <property type="entry name" value="Nucleotide_cyclase"/>
</dbReference>
<accession>A0A853IX31</accession>
<feature type="transmembrane region" description="Helical" evidence="1">
    <location>
        <begin position="323"/>
        <end position="341"/>
    </location>
</feature>
<evidence type="ECO:0000259" key="2">
    <source>
        <dbReference type="PROSITE" id="PS50887"/>
    </source>
</evidence>
<feature type="transmembrane region" description="Helical" evidence="1">
    <location>
        <begin position="228"/>
        <end position="254"/>
    </location>
</feature>
<feature type="transmembrane region" description="Helical" evidence="1">
    <location>
        <begin position="379"/>
        <end position="401"/>
    </location>
</feature>
<keyword evidence="1" id="KW-1133">Transmembrane helix</keyword>
<comment type="caution">
    <text evidence="3">The sequence shown here is derived from an EMBL/GenBank/DDBJ whole genome shotgun (WGS) entry which is preliminary data.</text>
</comment>
<protein>
    <submittedName>
        <fullName evidence="3">Diguanylate cyclase</fullName>
    </submittedName>
</protein>
<dbReference type="InterPro" id="IPR043128">
    <property type="entry name" value="Rev_trsase/Diguanyl_cyclase"/>
</dbReference>
<dbReference type="PANTHER" id="PTHR33121:SF70">
    <property type="entry name" value="SIGNALING PROTEIN YKOW"/>
    <property type="match status" value="1"/>
</dbReference>
<dbReference type="Pfam" id="PF07695">
    <property type="entry name" value="7TMR-DISM_7TM"/>
    <property type="match status" value="1"/>
</dbReference>
<keyword evidence="1" id="KW-0472">Membrane</keyword>
<dbReference type="InterPro" id="IPR011623">
    <property type="entry name" value="7TMR_DISM_rcpt_extracell_dom1"/>
</dbReference>
<organism evidence="3 4">
    <name type="scientific">Ottowia beijingensis</name>
    <dbReference type="NCBI Taxonomy" id="1207057"/>
    <lineage>
        <taxon>Bacteria</taxon>
        <taxon>Pseudomonadati</taxon>
        <taxon>Pseudomonadota</taxon>
        <taxon>Betaproteobacteria</taxon>
        <taxon>Burkholderiales</taxon>
        <taxon>Comamonadaceae</taxon>
        <taxon>Ottowia</taxon>
    </lineage>
</organism>
<dbReference type="SUPFAM" id="SSF55073">
    <property type="entry name" value="Nucleotide cyclase"/>
    <property type="match status" value="1"/>
</dbReference>
<dbReference type="InterPro" id="IPR011622">
    <property type="entry name" value="7TMR_DISM_rcpt_extracell_dom2"/>
</dbReference>
<dbReference type="SMART" id="SM00267">
    <property type="entry name" value="GGDEF"/>
    <property type="match status" value="1"/>
</dbReference>
<dbReference type="Proteomes" id="UP000589716">
    <property type="component" value="Unassembled WGS sequence"/>
</dbReference>
<feature type="domain" description="GGDEF" evidence="2">
    <location>
        <begin position="447"/>
        <end position="579"/>
    </location>
</feature>
<keyword evidence="1" id="KW-0812">Transmembrane</keyword>
<dbReference type="Gene3D" id="3.30.70.270">
    <property type="match status" value="1"/>
</dbReference>
<dbReference type="PANTHER" id="PTHR33121">
    <property type="entry name" value="CYCLIC DI-GMP PHOSPHODIESTERASE PDEF"/>
    <property type="match status" value="1"/>
</dbReference>
<gene>
    <name evidence="3" type="ORF">H0I39_12655</name>
</gene>
<dbReference type="EMBL" id="JACCKX010000001">
    <property type="protein sequence ID" value="NZA02397.1"/>
    <property type="molecule type" value="Genomic_DNA"/>
</dbReference>